<sequence length="310" mass="34214">MIRSLMYLTASRPDIQFLICLCARDQANPKESYLIAVNGYFRGKVPQISLYDRDLVSKGIVNYISLPLYIQLAIIFAKPLEESAFKRLIVELGGVRGEIGITTFRNAIRAHYLPHSKATTRAGGPTSFGTTSSKKGHTLSSVVDMVEGTKNHSFDPIFVGSNPSVLVDKTKSVGDGLKTAHTDSDVPKDTSVPHPPSLRLAQIQELIVQVHLLQSQKKELEQQKAAAKAEAESLKAKPSYPDINQLTALLVTSLKPELAKLLASYNLASCLPTKLKELPSKVTKLSEEIKELKQHVKDIELELREDEKVM</sequence>
<evidence type="ECO:0000256" key="1">
    <source>
        <dbReference type="SAM" id="Coils"/>
    </source>
</evidence>
<reference evidence="2" key="2">
    <citation type="submission" date="2022-01" db="EMBL/GenBank/DDBJ databases">
        <authorList>
            <person name="Yamashiro T."/>
            <person name="Shiraishi A."/>
            <person name="Satake H."/>
            <person name="Nakayama K."/>
        </authorList>
    </citation>
    <scope>NUCLEOTIDE SEQUENCE</scope>
</reference>
<evidence type="ECO:0000313" key="3">
    <source>
        <dbReference type="Proteomes" id="UP001151760"/>
    </source>
</evidence>
<dbReference type="EMBL" id="BQNB010013840">
    <property type="protein sequence ID" value="GJT20859.1"/>
    <property type="molecule type" value="Genomic_DNA"/>
</dbReference>
<gene>
    <name evidence="2" type="ORF">Tco_0890796</name>
</gene>
<accession>A0ABQ5C728</accession>
<reference evidence="2" key="1">
    <citation type="journal article" date="2022" name="Int. J. Mol. Sci.">
        <title>Draft Genome of Tanacetum Coccineum: Genomic Comparison of Closely Related Tanacetum-Family Plants.</title>
        <authorList>
            <person name="Yamashiro T."/>
            <person name="Shiraishi A."/>
            <person name="Nakayama K."/>
            <person name="Satake H."/>
        </authorList>
    </citation>
    <scope>NUCLEOTIDE SEQUENCE</scope>
</reference>
<feature type="coiled-coil region" evidence="1">
    <location>
        <begin position="203"/>
        <end position="237"/>
    </location>
</feature>
<keyword evidence="3" id="KW-1185">Reference proteome</keyword>
<evidence type="ECO:0000313" key="2">
    <source>
        <dbReference type="EMBL" id="GJT20859.1"/>
    </source>
</evidence>
<organism evidence="2 3">
    <name type="scientific">Tanacetum coccineum</name>
    <dbReference type="NCBI Taxonomy" id="301880"/>
    <lineage>
        <taxon>Eukaryota</taxon>
        <taxon>Viridiplantae</taxon>
        <taxon>Streptophyta</taxon>
        <taxon>Embryophyta</taxon>
        <taxon>Tracheophyta</taxon>
        <taxon>Spermatophyta</taxon>
        <taxon>Magnoliopsida</taxon>
        <taxon>eudicotyledons</taxon>
        <taxon>Gunneridae</taxon>
        <taxon>Pentapetalae</taxon>
        <taxon>asterids</taxon>
        <taxon>campanulids</taxon>
        <taxon>Asterales</taxon>
        <taxon>Asteraceae</taxon>
        <taxon>Asteroideae</taxon>
        <taxon>Anthemideae</taxon>
        <taxon>Anthemidinae</taxon>
        <taxon>Tanacetum</taxon>
    </lineage>
</organism>
<dbReference type="Proteomes" id="UP001151760">
    <property type="component" value="Unassembled WGS sequence"/>
</dbReference>
<protein>
    <submittedName>
        <fullName evidence="2">Uncharacterized protein</fullName>
    </submittedName>
</protein>
<comment type="caution">
    <text evidence="2">The sequence shown here is derived from an EMBL/GenBank/DDBJ whole genome shotgun (WGS) entry which is preliminary data.</text>
</comment>
<name>A0ABQ5C728_9ASTR</name>
<proteinExistence type="predicted"/>
<feature type="coiled-coil region" evidence="1">
    <location>
        <begin position="275"/>
        <end position="309"/>
    </location>
</feature>
<keyword evidence="1" id="KW-0175">Coiled coil</keyword>